<dbReference type="PIRSF" id="PIRSF000193">
    <property type="entry name" value="Pyrrol-5-carb_rd"/>
    <property type="match status" value="1"/>
</dbReference>
<dbReference type="GO" id="GO:0055129">
    <property type="term" value="P:L-proline biosynthetic process"/>
    <property type="evidence" value="ECO:0007669"/>
    <property type="project" value="UniProtKB-UniRule"/>
</dbReference>
<comment type="catalytic activity">
    <reaction evidence="5">
        <text>L-proline + NADP(+) = (S)-1-pyrroline-5-carboxylate + NADPH + 2 H(+)</text>
        <dbReference type="Rhea" id="RHEA:14109"/>
        <dbReference type="ChEBI" id="CHEBI:15378"/>
        <dbReference type="ChEBI" id="CHEBI:17388"/>
        <dbReference type="ChEBI" id="CHEBI:57783"/>
        <dbReference type="ChEBI" id="CHEBI:58349"/>
        <dbReference type="ChEBI" id="CHEBI:60039"/>
        <dbReference type="EC" id="1.5.1.2"/>
    </reaction>
</comment>
<dbReference type="RefSeq" id="WP_125943305.1">
    <property type="nucleotide sequence ID" value="NZ_PXZH01000002.1"/>
</dbReference>
<dbReference type="AlphaFoldDB" id="A0A3S0ADN5"/>
<evidence type="ECO:0000313" key="9">
    <source>
        <dbReference type="EMBL" id="RST89372.1"/>
    </source>
</evidence>
<dbReference type="OrthoDB" id="9805754at2"/>
<evidence type="ECO:0000256" key="1">
    <source>
        <dbReference type="ARBA" id="ARBA00005525"/>
    </source>
</evidence>
<dbReference type="InterPro" id="IPR008927">
    <property type="entry name" value="6-PGluconate_DH-like_C_sf"/>
</dbReference>
<dbReference type="Gene3D" id="1.10.3730.10">
    <property type="entry name" value="ProC C-terminal domain-like"/>
    <property type="match status" value="1"/>
</dbReference>
<dbReference type="PANTHER" id="PTHR11645:SF0">
    <property type="entry name" value="PYRROLINE-5-CARBOXYLATE REDUCTASE 3"/>
    <property type="match status" value="1"/>
</dbReference>
<reference evidence="9 10" key="1">
    <citation type="submission" date="2018-03" db="EMBL/GenBank/DDBJ databases">
        <authorList>
            <person name="Gulvik C.A."/>
        </authorList>
    </citation>
    <scope>NUCLEOTIDE SEQUENCE [LARGE SCALE GENOMIC DNA]</scope>
    <source>
        <strain evidence="9 10">JCM 31581</strain>
    </source>
</reference>
<accession>A0A3S0ADN5</accession>
<organism evidence="9 10">
    <name type="scientific">Vagococcus humatus</name>
    <dbReference type="NCBI Taxonomy" id="1889241"/>
    <lineage>
        <taxon>Bacteria</taxon>
        <taxon>Bacillati</taxon>
        <taxon>Bacillota</taxon>
        <taxon>Bacilli</taxon>
        <taxon>Lactobacillales</taxon>
        <taxon>Enterococcaceae</taxon>
        <taxon>Vagococcus</taxon>
    </lineage>
</organism>
<dbReference type="Pfam" id="PF03807">
    <property type="entry name" value="F420_oxidored"/>
    <property type="match status" value="1"/>
</dbReference>
<comment type="pathway">
    <text evidence="5">Amino-acid biosynthesis; L-proline biosynthesis; L-proline from L-glutamate 5-semialdehyde: step 1/1.</text>
</comment>
<feature type="binding site" evidence="6">
    <location>
        <position position="58"/>
    </location>
    <ligand>
        <name>NADPH</name>
        <dbReference type="ChEBI" id="CHEBI:57783"/>
    </ligand>
</feature>
<feature type="domain" description="Pyrroline-5-carboxylate reductase catalytic N-terminal" evidence="7">
    <location>
        <begin position="7"/>
        <end position="100"/>
    </location>
</feature>
<dbReference type="GO" id="GO:0004735">
    <property type="term" value="F:pyrroline-5-carboxylate reductase activity"/>
    <property type="evidence" value="ECO:0007669"/>
    <property type="project" value="UniProtKB-UniRule"/>
</dbReference>
<proteinExistence type="inferred from homology"/>
<keyword evidence="5" id="KW-0028">Amino-acid biosynthesis</keyword>
<comment type="subcellular location">
    <subcellularLocation>
        <location evidence="5">Cytoplasm</location>
    </subcellularLocation>
</comment>
<comment type="function">
    <text evidence="5">Catalyzes the reduction of 1-pyrroline-5-carboxylate (PCA) to L-proline.</text>
</comment>
<dbReference type="EC" id="1.5.1.2" evidence="5"/>
<keyword evidence="4 5" id="KW-0560">Oxidoreductase</keyword>
<evidence type="ECO:0000259" key="7">
    <source>
        <dbReference type="Pfam" id="PF03807"/>
    </source>
</evidence>
<keyword evidence="3 5" id="KW-0521">NADP</keyword>
<dbReference type="Gene3D" id="3.40.50.720">
    <property type="entry name" value="NAD(P)-binding Rossmann-like Domain"/>
    <property type="match status" value="1"/>
</dbReference>
<dbReference type="EMBL" id="PXZH01000002">
    <property type="protein sequence ID" value="RST89372.1"/>
    <property type="molecule type" value="Genomic_DNA"/>
</dbReference>
<comment type="similarity">
    <text evidence="1 5">Belongs to the pyrroline-5-carboxylate reductase family.</text>
</comment>
<evidence type="ECO:0000256" key="6">
    <source>
        <dbReference type="PIRSR" id="PIRSR000193-1"/>
    </source>
</evidence>
<comment type="caution">
    <text evidence="9">The sequence shown here is derived from an EMBL/GenBank/DDBJ whole genome shotgun (WGS) entry which is preliminary data.</text>
</comment>
<dbReference type="SUPFAM" id="SSF51735">
    <property type="entry name" value="NAD(P)-binding Rossmann-fold domains"/>
    <property type="match status" value="1"/>
</dbReference>
<evidence type="ECO:0000256" key="3">
    <source>
        <dbReference type="ARBA" id="ARBA00022857"/>
    </source>
</evidence>
<sequence length="269" mass="29066">MEQKIYAVGGGQMLEAILKASIEGNTSHSANFYVVDISPERVDYLRNTYQIEASTSLNQGKVLEADIVLLGVRPQDNWSDLLKELAAINNQAQYISIIAGVTIRQLQTASLQKDLPIVRVIPNTLTLTGLGYSGVSVNQFVKKELVSDFLTSFGKVTYIPEEQFDVFTGYGIAGPNYIYNFYLALANAGVLNGLSREQANALALENLKGAVAMLEMTGKHPYELLDANNSAGGVGISAQHELDQSDFSGAIQRAVTAAVKRTSELGGEK</sequence>
<keyword evidence="10" id="KW-1185">Reference proteome</keyword>
<dbReference type="Proteomes" id="UP000277864">
    <property type="component" value="Unassembled WGS sequence"/>
</dbReference>
<dbReference type="GO" id="GO:0005737">
    <property type="term" value="C:cytoplasm"/>
    <property type="evidence" value="ECO:0007669"/>
    <property type="project" value="UniProtKB-SubCell"/>
</dbReference>
<comment type="catalytic activity">
    <reaction evidence="5">
        <text>L-proline + NAD(+) = (S)-1-pyrroline-5-carboxylate + NADH + 2 H(+)</text>
        <dbReference type="Rhea" id="RHEA:14105"/>
        <dbReference type="ChEBI" id="CHEBI:15378"/>
        <dbReference type="ChEBI" id="CHEBI:17388"/>
        <dbReference type="ChEBI" id="CHEBI:57540"/>
        <dbReference type="ChEBI" id="CHEBI:57945"/>
        <dbReference type="ChEBI" id="CHEBI:60039"/>
        <dbReference type="EC" id="1.5.1.2"/>
    </reaction>
</comment>
<dbReference type="HAMAP" id="MF_01925">
    <property type="entry name" value="P5C_reductase"/>
    <property type="match status" value="1"/>
</dbReference>
<evidence type="ECO:0000313" key="10">
    <source>
        <dbReference type="Proteomes" id="UP000277864"/>
    </source>
</evidence>
<dbReference type="Pfam" id="PF14748">
    <property type="entry name" value="P5CR_dimer"/>
    <property type="match status" value="1"/>
</dbReference>
<dbReference type="SUPFAM" id="SSF48179">
    <property type="entry name" value="6-phosphogluconate dehydrogenase C-terminal domain-like"/>
    <property type="match status" value="1"/>
</dbReference>
<dbReference type="InterPro" id="IPR000304">
    <property type="entry name" value="Pyrroline-COOH_reductase"/>
</dbReference>
<feature type="domain" description="Pyrroline-5-carboxylate reductase dimerisation" evidence="8">
    <location>
        <begin position="161"/>
        <end position="265"/>
    </location>
</feature>
<dbReference type="InterPro" id="IPR028939">
    <property type="entry name" value="P5C_Rdtase_cat_N"/>
</dbReference>
<protein>
    <recommendedName>
        <fullName evidence="5">Pyrroline-5-carboxylate reductase</fullName>
        <shortName evidence="5">P5C reductase</shortName>
        <shortName evidence="5">P5CR</shortName>
        <ecNumber evidence="5">1.5.1.2</ecNumber>
    </recommendedName>
    <alternativeName>
        <fullName evidence="5">PCA reductase</fullName>
    </alternativeName>
</protein>
<evidence type="ECO:0000256" key="4">
    <source>
        <dbReference type="ARBA" id="ARBA00023002"/>
    </source>
</evidence>
<name>A0A3S0ADN5_9ENTE</name>
<keyword evidence="2 5" id="KW-0641">Proline biosynthesis</keyword>
<evidence type="ECO:0000259" key="8">
    <source>
        <dbReference type="Pfam" id="PF14748"/>
    </source>
</evidence>
<dbReference type="InterPro" id="IPR029036">
    <property type="entry name" value="P5CR_dimer"/>
</dbReference>
<gene>
    <name evidence="5" type="primary">proC</name>
    <name evidence="9" type="ORF">C7P63_06255</name>
</gene>
<evidence type="ECO:0000256" key="2">
    <source>
        <dbReference type="ARBA" id="ARBA00022650"/>
    </source>
</evidence>
<evidence type="ECO:0000256" key="5">
    <source>
        <dbReference type="HAMAP-Rule" id="MF_01925"/>
    </source>
</evidence>
<dbReference type="UniPathway" id="UPA00098">
    <property type="reaction ID" value="UER00361"/>
</dbReference>
<dbReference type="InterPro" id="IPR036291">
    <property type="entry name" value="NAD(P)-bd_dom_sf"/>
</dbReference>
<keyword evidence="5" id="KW-0963">Cytoplasm</keyword>
<dbReference type="PANTHER" id="PTHR11645">
    <property type="entry name" value="PYRROLINE-5-CARBOXYLATE REDUCTASE"/>
    <property type="match status" value="1"/>
</dbReference>